<comment type="caution">
    <text evidence="3">The sequence shown here is derived from an EMBL/GenBank/DDBJ whole genome shotgun (WGS) entry which is preliminary data.</text>
</comment>
<dbReference type="OrthoDB" id="1909697at2"/>
<feature type="transmembrane region" description="Helical" evidence="1">
    <location>
        <begin position="64"/>
        <end position="85"/>
    </location>
</feature>
<dbReference type="InterPro" id="IPR005182">
    <property type="entry name" value="YdbS-like_PH"/>
</dbReference>
<name>A0A1V4IRM2_9CLOT</name>
<dbReference type="EMBL" id="MZGV01000015">
    <property type="protein sequence ID" value="OPJ62445.1"/>
    <property type="molecule type" value="Genomic_DNA"/>
</dbReference>
<keyword evidence="1" id="KW-0472">Membrane</keyword>
<protein>
    <recommendedName>
        <fullName evidence="2">YdbS-like PH domain-containing protein</fullName>
    </recommendedName>
</protein>
<evidence type="ECO:0000259" key="2">
    <source>
        <dbReference type="Pfam" id="PF03703"/>
    </source>
</evidence>
<dbReference type="Pfam" id="PF03703">
    <property type="entry name" value="bPH_2"/>
    <property type="match status" value="1"/>
</dbReference>
<gene>
    <name evidence="3" type="ORF">CLORY_18140</name>
</gene>
<sequence>MEKNKVVIKGAFKGITADFTKYILTLLALFIIYIISTAFKNGIYSKKNVGSLISYFKKFDLKDIGGMLSIGIIILIYIILIILAVSTIVRLFLLLYEAGHVIVIDYSSGKIVTKTYSFPLERTITEEKFNEIINVDIKQNMFQRFFNTGYMYIEFIALNQVDSQLRSVEIPYAFKPFLQKNKIL</sequence>
<evidence type="ECO:0000256" key="1">
    <source>
        <dbReference type="SAM" id="Phobius"/>
    </source>
</evidence>
<organism evidence="3 4">
    <name type="scientific">Clostridium oryzae</name>
    <dbReference type="NCBI Taxonomy" id="1450648"/>
    <lineage>
        <taxon>Bacteria</taxon>
        <taxon>Bacillati</taxon>
        <taxon>Bacillota</taxon>
        <taxon>Clostridia</taxon>
        <taxon>Eubacteriales</taxon>
        <taxon>Clostridiaceae</taxon>
        <taxon>Clostridium</taxon>
    </lineage>
</organism>
<dbReference type="AlphaFoldDB" id="A0A1V4IRM2"/>
<accession>A0A1V4IRM2</accession>
<keyword evidence="4" id="KW-1185">Reference proteome</keyword>
<reference evidence="3 4" key="1">
    <citation type="submission" date="2017-03" db="EMBL/GenBank/DDBJ databases">
        <title>Genome sequence of Clostridium oryzae DSM 28571.</title>
        <authorList>
            <person name="Poehlein A."/>
            <person name="Daniel R."/>
        </authorList>
    </citation>
    <scope>NUCLEOTIDE SEQUENCE [LARGE SCALE GENOMIC DNA]</scope>
    <source>
        <strain evidence="3 4">DSM 28571</strain>
    </source>
</reference>
<feature type="transmembrane region" description="Helical" evidence="1">
    <location>
        <begin position="21"/>
        <end position="44"/>
    </location>
</feature>
<evidence type="ECO:0000313" key="3">
    <source>
        <dbReference type="EMBL" id="OPJ62445.1"/>
    </source>
</evidence>
<proteinExistence type="predicted"/>
<dbReference type="RefSeq" id="WP_079423489.1">
    <property type="nucleotide sequence ID" value="NZ_MZGV01000015.1"/>
</dbReference>
<dbReference type="Proteomes" id="UP000190080">
    <property type="component" value="Unassembled WGS sequence"/>
</dbReference>
<evidence type="ECO:0000313" key="4">
    <source>
        <dbReference type="Proteomes" id="UP000190080"/>
    </source>
</evidence>
<feature type="domain" description="YdbS-like PH" evidence="2">
    <location>
        <begin position="120"/>
        <end position="169"/>
    </location>
</feature>
<keyword evidence="1" id="KW-1133">Transmembrane helix</keyword>
<keyword evidence="1" id="KW-0812">Transmembrane</keyword>